<feature type="domain" description="NADP-dependent oxidoreductase" evidence="7">
    <location>
        <begin position="236"/>
        <end position="291"/>
    </location>
</feature>
<feature type="active site" description="Proton donor" evidence="4">
    <location>
        <position position="57"/>
    </location>
</feature>
<dbReference type="InterPro" id="IPR023210">
    <property type="entry name" value="NADP_OxRdtase_dom"/>
</dbReference>
<evidence type="ECO:0000256" key="2">
    <source>
        <dbReference type="ARBA" id="ARBA00022857"/>
    </source>
</evidence>
<dbReference type="Gene3D" id="3.20.20.100">
    <property type="entry name" value="NADP-dependent oxidoreductase domain"/>
    <property type="match status" value="1"/>
</dbReference>
<comment type="similarity">
    <text evidence="1">Belongs to the aldo/keto reductase family.</text>
</comment>
<feature type="binding site" evidence="5">
    <location>
        <position position="113"/>
    </location>
    <ligand>
        <name>substrate</name>
    </ligand>
</feature>
<feature type="domain" description="NADP-dependent oxidoreductase" evidence="7">
    <location>
        <begin position="23"/>
        <end position="224"/>
    </location>
</feature>
<evidence type="ECO:0000256" key="1">
    <source>
        <dbReference type="ARBA" id="ARBA00007905"/>
    </source>
</evidence>
<dbReference type="Pfam" id="PF00248">
    <property type="entry name" value="Aldo_ket_red"/>
    <property type="match status" value="2"/>
</dbReference>
<keyword evidence="2" id="KW-0521">NADP</keyword>
<protein>
    <recommendedName>
        <fullName evidence="7">NADP-dependent oxidoreductase domain-containing protein</fullName>
    </recommendedName>
</protein>
<dbReference type="PRINTS" id="PR00069">
    <property type="entry name" value="ALDKETRDTASE"/>
</dbReference>
<dbReference type="PIRSF" id="PIRSF000097">
    <property type="entry name" value="AKR"/>
    <property type="match status" value="1"/>
</dbReference>
<dbReference type="PROSITE" id="PS00062">
    <property type="entry name" value="ALDOKETO_REDUCTASE_2"/>
    <property type="match status" value="1"/>
</dbReference>
<keyword evidence="9" id="KW-1185">Reference proteome</keyword>
<dbReference type="FunFam" id="3.20.20.100:FF:000002">
    <property type="entry name" value="2,5-diketo-D-gluconic acid reductase A"/>
    <property type="match status" value="1"/>
</dbReference>
<dbReference type="GO" id="GO:0016616">
    <property type="term" value="F:oxidoreductase activity, acting on the CH-OH group of donors, NAD or NADP as acceptor"/>
    <property type="evidence" value="ECO:0007669"/>
    <property type="project" value="UniProtKB-ARBA"/>
</dbReference>
<accession>A0AAN7WQU8</accession>
<dbReference type="PANTHER" id="PTHR43827:SF3">
    <property type="entry name" value="NADP-DEPENDENT OXIDOREDUCTASE DOMAIN-CONTAINING PROTEIN"/>
    <property type="match status" value="1"/>
</dbReference>
<evidence type="ECO:0000259" key="7">
    <source>
        <dbReference type="Pfam" id="PF00248"/>
    </source>
</evidence>
<comment type="caution">
    <text evidence="8">The sequence shown here is derived from an EMBL/GenBank/DDBJ whole genome shotgun (WGS) entry which is preliminary data.</text>
</comment>
<gene>
    <name evidence="8" type="ORF">RI543_002654</name>
</gene>
<evidence type="ECO:0000256" key="4">
    <source>
        <dbReference type="PIRSR" id="PIRSR000097-1"/>
    </source>
</evidence>
<reference evidence="9" key="1">
    <citation type="submission" date="2023-07" db="EMBL/GenBank/DDBJ databases">
        <title>A draft genome of Kazachstania heterogenica Y-27499.</title>
        <authorList>
            <person name="Donic C."/>
            <person name="Kralova J.S."/>
            <person name="Fidel L."/>
            <person name="Ben-Dor S."/>
            <person name="Jung S."/>
        </authorList>
    </citation>
    <scope>NUCLEOTIDE SEQUENCE [LARGE SCALE GENOMIC DNA]</scope>
    <source>
        <strain evidence="9">Y27499</strain>
    </source>
</reference>
<dbReference type="EMBL" id="JAWIZZ010000045">
    <property type="protein sequence ID" value="KAK5780112.1"/>
    <property type="molecule type" value="Genomic_DNA"/>
</dbReference>
<evidence type="ECO:0000256" key="6">
    <source>
        <dbReference type="PIRSR" id="PIRSR000097-3"/>
    </source>
</evidence>
<feature type="site" description="Lowers pKa of active site Tyr" evidence="6">
    <location>
        <position position="82"/>
    </location>
</feature>
<dbReference type="Proteomes" id="UP001306508">
    <property type="component" value="Unassembled WGS sequence"/>
</dbReference>
<evidence type="ECO:0000256" key="3">
    <source>
        <dbReference type="ARBA" id="ARBA00023002"/>
    </source>
</evidence>
<organism evidence="8 9">
    <name type="scientific">Arxiozyma heterogenica</name>
    <dbReference type="NCBI Taxonomy" id="278026"/>
    <lineage>
        <taxon>Eukaryota</taxon>
        <taxon>Fungi</taxon>
        <taxon>Dikarya</taxon>
        <taxon>Ascomycota</taxon>
        <taxon>Saccharomycotina</taxon>
        <taxon>Saccharomycetes</taxon>
        <taxon>Saccharomycetales</taxon>
        <taxon>Saccharomycetaceae</taxon>
        <taxon>Arxiozyma</taxon>
    </lineage>
</organism>
<evidence type="ECO:0000256" key="5">
    <source>
        <dbReference type="PIRSR" id="PIRSR000097-2"/>
    </source>
</evidence>
<evidence type="ECO:0000313" key="9">
    <source>
        <dbReference type="Proteomes" id="UP001306508"/>
    </source>
</evidence>
<proteinExistence type="inferred from homology"/>
<dbReference type="SUPFAM" id="SSF51430">
    <property type="entry name" value="NAD(P)-linked oxidoreductase"/>
    <property type="match status" value="1"/>
</dbReference>
<dbReference type="InterPro" id="IPR036812">
    <property type="entry name" value="NAD(P)_OxRdtase_dom_sf"/>
</dbReference>
<dbReference type="PROSITE" id="PS00798">
    <property type="entry name" value="ALDOKETO_REDUCTASE_1"/>
    <property type="match status" value="1"/>
</dbReference>
<name>A0AAN7WQU8_9SACH</name>
<dbReference type="InterPro" id="IPR020471">
    <property type="entry name" value="AKR"/>
</dbReference>
<evidence type="ECO:0000313" key="8">
    <source>
        <dbReference type="EMBL" id="KAK5780112.1"/>
    </source>
</evidence>
<keyword evidence="3" id="KW-0560">Oxidoreductase</keyword>
<dbReference type="InterPro" id="IPR018170">
    <property type="entry name" value="Aldo/ket_reductase_CS"/>
</dbReference>
<dbReference type="AlphaFoldDB" id="A0AAN7WQU8"/>
<sequence>MSIQLTKNNNTVQLNSGAVIPQIGLGTWRSTGEKDGYNAVLAALKAGYRHIDTAAIYLNEDQVGKAIRDSGIPREEIFVTTKLWGTQHQEPEKALNESLERLGLDYVDLYLMHWPVCLGQNSIKDGNLLCIPQLPNGKRDVIIDSWNFSKTWELMQLLPKDKARNIGVSNFSINNLKELMASPNFKVVPAVNQIELHPRLPQTELIQWCKEKNIQIEAYSPLGSMDAPILSEPLILDIAKKLNVTPAQVVISWHVQRGYIVLPKSIHADRIESNLQTFVLPEDDFNKISNLSKEKGELRVCNIDWSPFVCFV</sequence>
<dbReference type="PANTHER" id="PTHR43827">
    <property type="entry name" value="2,5-DIKETO-D-GLUCONIC ACID REDUCTASE"/>
    <property type="match status" value="1"/>
</dbReference>